<evidence type="ECO:0000313" key="1">
    <source>
        <dbReference type="EMBL" id="KAK9727993.1"/>
    </source>
</evidence>
<sequence>MYAHNSNPNYICNSTPYKVAPTVNYFSYEDIEETPSEFSIQSPTNSTSRSTENIEESTTCSIETPLANLTPAPPIQSEENEIPPPYVIDNNEEGRLSYEVVDHERRPTEFEIVALPSHAPIVAFCPHCQASVEVYTKVKSTFSQKFTTMVRKLFRSRRPTSCINPRNVQSMKYLCKTCHRDMHMY</sequence>
<accession>A0ABR2W9P8</accession>
<evidence type="ECO:0000313" key="2">
    <source>
        <dbReference type="Proteomes" id="UP001479436"/>
    </source>
</evidence>
<evidence type="ECO:0008006" key="3">
    <source>
        <dbReference type="Google" id="ProtNLM"/>
    </source>
</evidence>
<dbReference type="Proteomes" id="UP001479436">
    <property type="component" value="Unassembled WGS sequence"/>
</dbReference>
<gene>
    <name evidence="1" type="ORF">K7432_001397</name>
</gene>
<reference evidence="1 2" key="1">
    <citation type="submission" date="2023-04" db="EMBL/GenBank/DDBJ databases">
        <title>Genome of Basidiobolus ranarum AG-B5.</title>
        <authorList>
            <person name="Stajich J.E."/>
            <person name="Carter-House D."/>
            <person name="Gryganskyi A."/>
        </authorList>
    </citation>
    <scope>NUCLEOTIDE SEQUENCE [LARGE SCALE GENOMIC DNA]</scope>
    <source>
        <strain evidence="1 2">AG-B5</strain>
    </source>
</reference>
<name>A0ABR2W9P8_9FUNG</name>
<keyword evidence="2" id="KW-1185">Reference proteome</keyword>
<comment type="caution">
    <text evidence="1">The sequence shown here is derived from an EMBL/GenBank/DDBJ whole genome shotgun (WGS) entry which is preliminary data.</text>
</comment>
<protein>
    <recommendedName>
        <fullName evidence="3">LITAF domain-containing protein</fullName>
    </recommendedName>
</protein>
<proteinExistence type="predicted"/>
<dbReference type="EMBL" id="JASJQH010006906">
    <property type="protein sequence ID" value="KAK9727993.1"/>
    <property type="molecule type" value="Genomic_DNA"/>
</dbReference>
<organism evidence="1 2">
    <name type="scientific">Basidiobolus ranarum</name>
    <dbReference type="NCBI Taxonomy" id="34480"/>
    <lineage>
        <taxon>Eukaryota</taxon>
        <taxon>Fungi</taxon>
        <taxon>Fungi incertae sedis</taxon>
        <taxon>Zoopagomycota</taxon>
        <taxon>Entomophthoromycotina</taxon>
        <taxon>Basidiobolomycetes</taxon>
        <taxon>Basidiobolales</taxon>
        <taxon>Basidiobolaceae</taxon>
        <taxon>Basidiobolus</taxon>
    </lineage>
</organism>